<feature type="coiled-coil region" evidence="1">
    <location>
        <begin position="19"/>
        <end position="64"/>
    </location>
</feature>
<dbReference type="EMBL" id="JBICBT010000128">
    <property type="protein sequence ID" value="KAL3122762.1"/>
    <property type="molecule type" value="Genomic_DNA"/>
</dbReference>
<proteinExistence type="predicted"/>
<feature type="transmembrane region" description="Helical" evidence="2">
    <location>
        <begin position="103"/>
        <end position="126"/>
    </location>
</feature>
<dbReference type="Proteomes" id="UP001620626">
    <property type="component" value="Unassembled WGS sequence"/>
</dbReference>
<sequence>MALEIERRRTSGMAETDLVSKIKQQRRAWEAELDAQLKRAAIAHAEHLERVIKTQKQIHDVENEQLVQVIVEGSSKNPYLIVFVVVPPPIFVTFFIFRWHWHYSLIVVAIVVTLPILVTCFVLRWLK</sequence>
<keyword evidence="2" id="KW-0472">Membrane</keyword>
<evidence type="ECO:0000256" key="2">
    <source>
        <dbReference type="SAM" id="Phobius"/>
    </source>
</evidence>
<accession>A0ABD2M5H6</accession>
<evidence type="ECO:0000313" key="3">
    <source>
        <dbReference type="EMBL" id="KAL3122762.1"/>
    </source>
</evidence>
<keyword evidence="4" id="KW-1185">Reference proteome</keyword>
<reference evidence="3 4" key="1">
    <citation type="submission" date="2024-10" db="EMBL/GenBank/DDBJ databases">
        <authorList>
            <person name="Kim D."/>
        </authorList>
    </citation>
    <scope>NUCLEOTIDE SEQUENCE [LARGE SCALE GENOMIC DNA]</scope>
    <source>
        <strain evidence="3">BH-2024</strain>
    </source>
</reference>
<keyword evidence="2" id="KW-0812">Transmembrane</keyword>
<keyword evidence="1" id="KW-0175">Coiled coil</keyword>
<dbReference type="AlphaFoldDB" id="A0ABD2M5H6"/>
<organism evidence="3 4">
    <name type="scientific">Heterodera trifolii</name>
    <dbReference type="NCBI Taxonomy" id="157864"/>
    <lineage>
        <taxon>Eukaryota</taxon>
        <taxon>Metazoa</taxon>
        <taxon>Ecdysozoa</taxon>
        <taxon>Nematoda</taxon>
        <taxon>Chromadorea</taxon>
        <taxon>Rhabditida</taxon>
        <taxon>Tylenchina</taxon>
        <taxon>Tylenchomorpha</taxon>
        <taxon>Tylenchoidea</taxon>
        <taxon>Heteroderidae</taxon>
        <taxon>Heteroderinae</taxon>
        <taxon>Heterodera</taxon>
    </lineage>
</organism>
<keyword evidence="2" id="KW-1133">Transmembrane helix</keyword>
<evidence type="ECO:0000256" key="1">
    <source>
        <dbReference type="SAM" id="Coils"/>
    </source>
</evidence>
<evidence type="ECO:0000313" key="4">
    <source>
        <dbReference type="Proteomes" id="UP001620626"/>
    </source>
</evidence>
<feature type="transmembrane region" description="Helical" evidence="2">
    <location>
        <begin position="79"/>
        <end position="97"/>
    </location>
</feature>
<protein>
    <submittedName>
        <fullName evidence="3">Uncharacterized protein</fullName>
    </submittedName>
</protein>
<name>A0ABD2M5H6_9BILA</name>
<gene>
    <name evidence="3" type="ORF">niasHT_005479</name>
</gene>
<comment type="caution">
    <text evidence="3">The sequence shown here is derived from an EMBL/GenBank/DDBJ whole genome shotgun (WGS) entry which is preliminary data.</text>
</comment>